<dbReference type="Proteomes" id="UP000193144">
    <property type="component" value="Unassembled WGS sequence"/>
</dbReference>
<organism evidence="1 2">
    <name type="scientific">Clohesyomyces aquaticus</name>
    <dbReference type="NCBI Taxonomy" id="1231657"/>
    <lineage>
        <taxon>Eukaryota</taxon>
        <taxon>Fungi</taxon>
        <taxon>Dikarya</taxon>
        <taxon>Ascomycota</taxon>
        <taxon>Pezizomycotina</taxon>
        <taxon>Dothideomycetes</taxon>
        <taxon>Pleosporomycetidae</taxon>
        <taxon>Pleosporales</taxon>
        <taxon>Lindgomycetaceae</taxon>
        <taxon>Clohesyomyces</taxon>
    </lineage>
</organism>
<proteinExistence type="predicted"/>
<dbReference type="AlphaFoldDB" id="A0A1Y1YD62"/>
<evidence type="ECO:0000313" key="1">
    <source>
        <dbReference type="EMBL" id="ORX95961.1"/>
    </source>
</evidence>
<accession>A0A1Y1YD62</accession>
<protein>
    <submittedName>
        <fullName evidence="1">Uncharacterized protein</fullName>
    </submittedName>
</protein>
<dbReference type="EMBL" id="MCFA01000266">
    <property type="protein sequence ID" value="ORX95961.1"/>
    <property type="molecule type" value="Genomic_DNA"/>
</dbReference>
<keyword evidence="2" id="KW-1185">Reference proteome</keyword>
<comment type="caution">
    <text evidence="1">The sequence shown here is derived from an EMBL/GenBank/DDBJ whole genome shotgun (WGS) entry which is preliminary data.</text>
</comment>
<sequence>MHSRCLEDVADAGAGLELAPARLHRNCTHATHAHGQLHPHRHALCAFDCCPRALGPGWSPRPAPPEPSHDIIPSRWRVDLAGPRLPPLYPLPSAVCRPPSALCPVGT</sequence>
<reference evidence="1 2" key="1">
    <citation type="submission" date="2016-07" db="EMBL/GenBank/DDBJ databases">
        <title>Pervasive Adenine N6-methylation of Active Genes in Fungi.</title>
        <authorList>
            <consortium name="DOE Joint Genome Institute"/>
            <person name="Mondo S.J."/>
            <person name="Dannebaum R.O."/>
            <person name="Kuo R.C."/>
            <person name="Labutti K."/>
            <person name="Haridas S."/>
            <person name="Kuo A."/>
            <person name="Salamov A."/>
            <person name="Ahrendt S.R."/>
            <person name="Lipzen A."/>
            <person name="Sullivan W."/>
            <person name="Andreopoulos W.B."/>
            <person name="Clum A."/>
            <person name="Lindquist E."/>
            <person name="Daum C."/>
            <person name="Ramamoorthy G.K."/>
            <person name="Gryganskyi A."/>
            <person name="Culley D."/>
            <person name="Magnuson J.K."/>
            <person name="James T.Y."/>
            <person name="O'Malley M.A."/>
            <person name="Stajich J.E."/>
            <person name="Spatafora J.W."/>
            <person name="Visel A."/>
            <person name="Grigoriev I.V."/>
        </authorList>
    </citation>
    <scope>NUCLEOTIDE SEQUENCE [LARGE SCALE GENOMIC DNA]</scope>
    <source>
        <strain evidence="1 2">CBS 115471</strain>
    </source>
</reference>
<evidence type="ECO:0000313" key="2">
    <source>
        <dbReference type="Proteomes" id="UP000193144"/>
    </source>
</evidence>
<gene>
    <name evidence="1" type="ORF">BCR34DRAFT_186645</name>
</gene>
<name>A0A1Y1YD62_9PLEO</name>